<feature type="compositionally biased region" description="Polar residues" evidence="2">
    <location>
        <begin position="477"/>
        <end position="510"/>
    </location>
</feature>
<proteinExistence type="predicted"/>
<comment type="caution">
    <text evidence="3">The sequence shown here is derived from an EMBL/GenBank/DDBJ whole genome shotgun (WGS) entry which is preliminary data.</text>
</comment>
<evidence type="ECO:0000313" key="3">
    <source>
        <dbReference type="EMBL" id="TGJ84046.1"/>
    </source>
</evidence>
<dbReference type="Proteomes" id="UP000297716">
    <property type="component" value="Unassembled WGS sequence"/>
</dbReference>
<reference evidence="3 4" key="1">
    <citation type="submission" date="2019-03" db="EMBL/GenBank/DDBJ databases">
        <title>Draft genome sequence of Xylaria hypoxylon DSM 108379, a ubiquitous saprotrophic-parasitic fungi on hardwood.</title>
        <authorList>
            <person name="Buettner E."/>
            <person name="Leonhardt S."/>
            <person name="Gebauer A.M."/>
            <person name="Liers C."/>
            <person name="Hofrichter M."/>
            <person name="Kellner H."/>
        </authorList>
    </citation>
    <scope>NUCLEOTIDE SEQUENCE [LARGE SCALE GENOMIC DNA]</scope>
    <source>
        <strain evidence="3 4">DSM 108379</strain>
    </source>
</reference>
<keyword evidence="4" id="KW-1185">Reference proteome</keyword>
<feature type="compositionally biased region" description="Polar residues" evidence="2">
    <location>
        <begin position="56"/>
        <end position="68"/>
    </location>
</feature>
<dbReference type="OrthoDB" id="4755921at2759"/>
<organism evidence="3 4">
    <name type="scientific">Xylaria hypoxylon</name>
    <dbReference type="NCBI Taxonomy" id="37992"/>
    <lineage>
        <taxon>Eukaryota</taxon>
        <taxon>Fungi</taxon>
        <taxon>Dikarya</taxon>
        <taxon>Ascomycota</taxon>
        <taxon>Pezizomycotina</taxon>
        <taxon>Sordariomycetes</taxon>
        <taxon>Xylariomycetidae</taxon>
        <taxon>Xylariales</taxon>
        <taxon>Xylariaceae</taxon>
        <taxon>Xylaria</taxon>
    </lineage>
</organism>
<gene>
    <name evidence="3" type="ORF">E0Z10_g4746</name>
</gene>
<sequence length="742" mass="81856">MNTNRKVKEISNEELTMLAHRKSFRARAKSTLKSLTMEPKVAQDSFKVDNTNMAIRGSSNADLSTSGGRENKKEPRSKTAMKGLTVDTKLARDTYNAENACIAANTRLARKASNTDAPRLSEAMMNRNWRNHRNPIGEGSPGKIEPLWSAPPEPFKFLDEVKAEPQREDEYEIIDYDHGLKRVAYRCRRPDDVRPELIPFTKPDSISADLCLSAPATKTEFSTAETGTEKRSAKYDPSIFQPSIKSVVRLDEMAPIKRAGYQKILNWDEQQRRSLRDSSSITIVSLGDPSSSWESVEFPYAEIRAVRGDKRFEMGLSNVEETIRNQLSMLVEPQSAGLPPDYIRKKYEEIQEERRKAIALAQSTIGTRGHPGDIDCNREASGKDGASDNQFNELLGKLNKLCAPRIRAFTVNDKDDRSRPNYTNESGKIMKGGPQSPSGDSGISGLSSGGRKRSSTLNPEAVEFCYPEAVEYGCPTQEKQSPATNGCNPTVSGPPVSTSLVQTPEQTSGPADSIRLLETRVAELEAQITRQQESKQEQLAHKRSAKGYKTNRAHYGPKGYGPMAPSGGVHHPVMNMDIQGSPGYQAAHPLSYHQSQPSFAMGARGMHPNPMPVMGNCGLPQTVQGLPPIGMPTGVVDQCNTMQAMIPFAGHGALVPTEPASGTPLWVKTMFGPKPVSKPDRPFRPGDGVQAMRQQEYEEYLEHLRVTDPSYALNCKQRQARRADRQRLPAQYGGGPGQKLLC</sequence>
<feature type="region of interest" description="Disordered" evidence="2">
    <location>
        <begin position="412"/>
        <end position="456"/>
    </location>
</feature>
<dbReference type="AlphaFoldDB" id="A0A4Z0Z399"/>
<accession>A0A4Z0Z399</accession>
<feature type="compositionally biased region" description="Basic and acidic residues" evidence="2">
    <location>
        <begin position="370"/>
        <end position="386"/>
    </location>
</feature>
<feature type="region of interest" description="Disordered" evidence="2">
    <location>
        <begin position="717"/>
        <end position="742"/>
    </location>
</feature>
<evidence type="ECO:0000313" key="4">
    <source>
        <dbReference type="Proteomes" id="UP000297716"/>
    </source>
</evidence>
<name>A0A4Z0Z399_9PEZI</name>
<feature type="region of interest" description="Disordered" evidence="2">
    <location>
        <begin position="56"/>
        <end position="80"/>
    </location>
</feature>
<feature type="coiled-coil region" evidence="1">
    <location>
        <begin position="514"/>
        <end position="541"/>
    </location>
</feature>
<evidence type="ECO:0000256" key="1">
    <source>
        <dbReference type="SAM" id="Coils"/>
    </source>
</evidence>
<feature type="region of interest" description="Disordered" evidence="2">
    <location>
        <begin position="369"/>
        <end position="388"/>
    </location>
</feature>
<evidence type="ECO:0000256" key="2">
    <source>
        <dbReference type="SAM" id="MobiDB-lite"/>
    </source>
</evidence>
<feature type="compositionally biased region" description="Low complexity" evidence="2">
    <location>
        <begin position="436"/>
        <end position="446"/>
    </location>
</feature>
<keyword evidence="1" id="KW-0175">Coiled coil</keyword>
<feature type="region of interest" description="Disordered" evidence="2">
    <location>
        <begin position="476"/>
        <end position="510"/>
    </location>
</feature>
<dbReference type="EMBL" id="SKBN01000077">
    <property type="protein sequence ID" value="TGJ84046.1"/>
    <property type="molecule type" value="Genomic_DNA"/>
</dbReference>
<feature type="compositionally biased region" description="Gly residues" evidence="2">
    <location>
        <begin position="732"/>
        <end position="742"/>
    </location>
</feature>
<protein>
    <submittedName>
        <fullName evidence="3">Uncharacterized protein</fullName>
    </submittedName>
</protein>